<keyword evidence="2" id="KW-1185">Reference proteome</keyword>
<dbReference type="RefSeq" id="WP_220348269.1">
    <property type="nucleotide sequence ID" value="NZ_NFZV01000014.1"/>
</dbReference>
<dbReference type="Gene3D" id="3.40.50.720">
    <property type="entry name" value="NAD(P)-binding Rossmann-like Domain"/>
    <property type="match status" value="1"/>
</dbReference>
<dbReference type="PANTHER" id="PTHR13812">
    <property type="entry name" value="KETIMINE REDUCTASE MU-CRYSTALLIN"/>
    <property type="match status" value="1"/>
</dbReference>
<dbReference type="Proteomes" id="UP000256763">
    <property type="component" value="Unassembled WGS sequence"/>
</dbReference>
<dbReference type="EMBL" id="NFZW01000015">
    <property type="protein sequence ID" value="RFA34594.1"/>
    <property type="molecule type" value="Genomic_DNA"/>
</dbReference>
<reference evidence="2" key="1">
    <citation type="submission" date="2017-05" db="EMBL/GenBank/DDBJ databases">
        <authorList>
            <person name="Sharma S."/>
            <person name="Sidhu C."/>
            <person name="Pinnaka A.K."/>
        </authorList>
    </citation>
    <scope>NUCLEOTIDE SEQUENCE [LARGE SCALE GENOMIC DNA]</scope>
    <source>
        <strain evidence="2">AK93</strain>
    </source>
</reference>
<sequence length="361" mass="38264">MMTKTLLLSQDDIARIIAAVGRDRLMDLIIARLSEGLSRADDATSETPARSGFVRGEDAAGVLEWMPHHQVGQGITIKTVAYTPSNPSVRGAPTITGVVGRFDVISGRLEALTDGIFLTALRTGAASAVASRLLARPDSRVVGLIGTGAQAVTQLHALTRVFPIERVLVFDICRAHQESFRSRVEFLGLSVEAAALPELERNADIICTATSVGVGEGPVLAGEELQGHAHINAVGSDLPGKTELPREVLMSALVCPDHPEQALREGECQQLDRASLGPDLASLCRRPELGAKSQGRLTVFDSTGFALEDHIALDVLLEIANDLGIGTSIQLEHFPKDPLNPYAPSASAGLSMPTSFDVAMS</sequence>
<dbReference type="SUPFAM" id="SSF51735">
    <property type="entry name" value="NAD(P)-binding Rossmann-fold domains"/>
    <property type="match status" value="1"/>
</dbReference>
<dbReference type="Pfam" id="PF02423">
    <property type="entry name" value="OCD_Mu_crystall"/>
    <property type="match status" value="1"/>
</dbReference>
<dbReference type="InterPro" id="IPR036291">
    <property type="entry name" value="NAD(P)-bd_dom_sf"/>
</dbReference>
<accession>A0A3E0WNQ3</accession>
<evidence type="ECO:0000313" key="1">
    <source>
        <dbReference type="EMBL" id="RFA34594.1"/>
    </source>
</evidence>
<comment type="caution">
    <text evidence="1">The sequence shown here is derived from an EMBL/GenBank/DDBJ whole genome shotgun (WGS) entry which is preliminary data.</text>
</comment>
<evidence type="ECO:0000313" key="2">
    <source>
        <dbReference type="Proteomes" id="UP000256763"/>
    </source>
</evidence>
<dbReference type="AlphaFoldDB" id="A0A3E0WNQ3"/>
<dbReference type="InterPro" id="IPR003462">
    <property type="entry name" value="ODC_Mu_crystall"/>
</dbReference>
<proteinExistence type="predicted"/>
<dbReference type="InterPro" id="IPR023401">
    <property type="entry name" value="ODC_N"/>
</dbReference>
<evidence type="ECO:0008006" key="3">
    <source>
        <dbReference type="Google" id="ProtNLM"/>
    </source>
</evidence>
<protein>
    <recommendedName>
        <fullName evidence="3">Ornithine cyclodeaminase</fullName>
    </recommendedName>
</protein>
<organism evidence="1 2">
    <name type="scientific">Alkalilimnicola ehrlichii</name>
    <dbReference type="NCBI Taxonomy" id="351052"/>
    <lineage>
        <taxon>Bacteria</taxon>
        <taxon>Pseudomonadati</taxon>
        <taxon>Pseudomonadota</taxon>
        <taxon>Gammaproteobacteria</taxon>
        <taxon>Chromatiales</taxon>
        <taxon>Ectothiorhodospiraceae</taxon>
        <taxon>Alkalilimnicola</taxon>
    </lineage>
</organism>
<dbReference type="PANTHER" id="PTHR13812:SF19">
    <property type="entry name" value="KETIMINE REDUCTASE MU-CRYSTALLIN"/>
    <property type="match status" value="1"/>
</dbReference>
<name>A0A3E0WNQ3_9GAMM</name>
<gene>
    <name evidence="1" type="ORF">CAL65_14610</name>
</gene>
<dbReference type="Gene3D" id="3.30.1780.10">
    <property type="entry name" value="ornithine cyclodeaminase, domain 1"/>
    <property type="match status" value="1"/>
</dbReference>